<dbReference type="GO" id="GO:0003824">
    <property type="term" value="F:catalytic activity"/>
    <property type="evidence" value="ECO:0007669"/>
    <property type="project" value="UniProtKB-KW"/>
</dbReference>
<evidence type="ECO:0000313" key="16">
    <source>
        <dbReference type="Proteomes" id="UP000035481"/>
    </source>
</evidence>
<dbReference type="PANTHER" id="PTHR24567">
    <property type="entry name" value="CRP FAMILY TRANSCRIPTIONAL REGULATORY PROTEIN"/>
    <property type="match status" value="1"/>
</dbReference>
<evidence type="ECO:0000256" key="10">
    <source>
        <dbReference type="ARBA" id="ARBA00023159"/>
    </source>
</evidence>
<dbReference type="PANTHER" id="PTHR24567:SF75">
    <property type="entry name" value="FUMARATE AND NITRATE REDUCTION REGULATORY PROTEIN"/>
    <property type="match status" value="1"/>
</dbReference>
<dbReference type="Pfam" id="PF13545">
    <property type="entry name" value="HTH_Crp_2"/>
    <property type="match status" value="1"/>
</dbReference>
<dbReference type="InterPro" id="IPR036388">
    <property type="entry name" value="WH-like_DNA-bd_sf"/>
</dbReference>
<keyword evidence="5" id="KW-0021">Allosteric enzyme</keyword>
<dbReference type="Gene3D" id="2.60.120.10">
    <property type="entry name" value="Jelly Rolls"/>
    <property type="match status" value="1"/>
</dbReference>
<keyword evidence="10" id="KW-0010">Activator</keyword>
<feature type="domain" description="HTH crp-type" evidence="14">
    <location>
        <begin position="167"/>
        <end position="240"/>
    </location>
</feature>
<dbReference type="FunFam" id="1.10.10.10:FF:000028">
    <property type="entry name" value="Fumarate/nitrate reduction transcriptional regulator Fnr"/>
    <property type="match status" value="1"/>
</dbReference>
<dbReference type="CDD" id="cd00092">
    <property type="entry name" value="HTH_CRP"/>
    <property type="match status" value="1"/>
</dbReference>
<dbReference type="RefSeq" id="WP_046970845.1">
    <property type="nucleotide sequence ID" value="NZ_JPLA01000013.1"/>
</dbReference>
<dbReference type="Pfam" id="PF00027">
    <property type="entry name" value="cNMP_binding"/>
    <property type="match status" value="1"/>
</dbReference>
<keyword evidence="4" id="KW-0678">Repressor</keyword>
<keyword evidence="11" id="KW-0804">Transcription</keyword>
<dbReference type="SMART" id="SM00100">
    <property type="entry name" value="cNMP"/>
    <property type="match status" value="1"/>
</dbReference>
<evidence type="ECO:0000259" key="14">
    <source>
        <dbReference type="PROSITE" id="PS51063"/>
    </source>
</evidence>
<sequence>MPTELLSIRGASAPADMPDDDAVPCCHSCAYAHACQGEGYGKRELAALQCVVEPVPSVASGEHLFRRGEPFRALYAVSSGSVKTSIFTRDGREQVLGFYLPGEVVGLNGIYPESYPCDALALERSSFCHLAFPAMRSLATELPVVQQHLFRMLSKELGMASLLAGEHSAEERVAAFLLDLGERYARRGQSSTVFRLAMSRSDIASYLRLAPETVSRVISRFRDKHWVSIHGRRVQLHDVDALGELGYALVQLTAAA</sequence>
<evidence type="ECO:0000256" key="11">
    <source>
        <dbReference type="ARBA" id="ARBA00023163"/>
    </source>
</evidence>
<dbReference type="SUPFAM" id="SSF51206">
    <property type="entry name" value="cAMP-binding domain-like"/>
    <property type="match status" value="1"/>
</dbReference>
<dbReference type="SMART" id="SM00419">
    <property type="entry name" value="HTH_CRP"/>
    <property type="match status" value="1"/>
</dbReference>
<dbReference type="PRINTS" id="PR00034">
    <property type="entry name" value="HTHCRP"/>
</dbReference>
<evidence type="ECO:0000256" key="3">
    <source>
        <dbReference type="ARBA" id="ARBA00020769"/>
    </source>
</evidence>
<dbReference type="OrthoDB" id="7643467at2"/>
<evidence type="ECO:0000256" key="9">
    <source>
        <dbReference type="ARBA" id="ARBA00023125"/>
    </source>
</evidence>
<evidence type="ECO:0000259" key="13">
    <source>
        <dbReference type="PROSITE" id="PS50042"/>
    </source>
</evidence>
<comment type="subunit">
    <text evidence="2">Homodimer.</text>
</comment>
<keyword evidence="7" id="KW-0805">Transcription regulation</keyword>
<feature type="domain" description="Cyclic nucleotide-binding" evidence="13">
    <location>
        <begin position="60"/>
        <end position="116"/>
    </location>
</feature>
<dbReference type="PATRIC" id="fig|1440762.4.peg.431"/>
<dbReference type="InterPro" id="IPR012318">
    <property type="entry name" value="HTH_CRP"/>
</dbReference>
<evidence type="ECO:0000256" key="8">
    <source>
        <dbReference type="ARBA" id="ARBA00023026"/>
    </source>
</evidence>
<dbReference type="GO" id="GO:0003677">
    <property type="term" value="F:DNA binding"/>
    <property type="evidence" value="ECO:0007669"/>
    <property type="project" value="UniProtKB-KW"/>
</dbReference>
<keyword evidence="9" id="KW-0238">DNA-binding</keyword>
<dbReference type="GO" id="GO:0003700">
    <property type="term" value="F:DNA-binding transcription factor activity"/>
    <property type="evidence" value="ECO:0007669"/>
    <property type="project" value="TreeGrafter"/>
</dbReference>
<evidence type="ECO:0000256" key="5">
    <source>
        <dbReference type="ARBA" id="ARBA00022533"/>
    </source>
</evidence>
<comment type="caution">
    <text evidence="15">The sequence shown here is derived from an EMBL/GenBank/DDBJ whole genome shotgun (WGS) entry which is preliminary data.</text>
</comment>
<dbReference type="PROSITE" id="PS51063">
    <property type="entry name" value="HTH_CRP_2"/>
    <property type="match status" value="1"/>
</dbReference>
<proteinExistence type="predicted"/>
<dbReference type="EMBL" id="JPLA01000013">
    <property type="protein sequence ID" value="KLD64866.1"/>
    <property type="molecule type" value="Genomic_DNA"/>
</dbReference>
<evidence type="ECO:0000256" key="4">
    <source>
        <dbReference type="ARBA" id="ARBA00022491"/>
    </source>
</evidence>
<dbReference type="SUPFAM" id="SSF46785">
    <property type="entry name" value="Winged helix' DNA-binding domain"/>
    <property type="match status" value="1"/>
</dbReference>
<dbReference type="PROSITE" id="PS50042">
    <property type="entry name" value="CNMP_BINDING_3"/>
    <property type="match status" value="1"/>
</dbReference>
<dbReference type="InterPro" id="IPR036390">
    <property type="entry name" value="WH_DNA-bd_sf"/>
</dbReference>
<dbReference type="Gene3D" id="1.10.10.10">
    <property type="entry name" value="Winged helix-like DNA-binding domain superfamily/Winged helix DNA-binding domain"/>
    <property type="match status" value="1"/>
</dbReference>
<dbReference type="GO" id="GO:0005829">
    <property type="term" value="C:cytosol"/>
    <property type="evidence" value="ECO:0007669"/>
    <property type="project" value="TreeGrafter"/>
</dbReference>
<evidence type="ECO:0000256" key="12">
    <source>
        <dbReference type="ARBA" id="ARBA00031697"/>
    </source>
</evidence>
<accession>A0A0G9H5W5</accession>
<organism evidence="15 16">
    <name type="scientific">Dyella japonica DSM 16301</name>
    <dbReference type="NCBI Taxonomy" id="1440762"/>
    <lineage>
        <taxon>Bacteria</taxon>
        <taxon>Pseudomonadati</taxon>
        <taxon>Pseudomonadota</taxon>
        <taxon>Gammaproteobacteria</taxon>
        <taxon>Lysobacterales</taxon>
        <taxon>Rhodanobacteraceae</taxon>
        <taxon>Dyella</taxon>
    </lineage>
</organism>
<evidence type="ECO:0000256" key="1">
    <source>
        <dbReference type="ARBA" id="ARBA00004496"/>
    </source>
</evidence>
<comment type="subcellular location">
    <subcellularLocation>
        <location evidence="1">Cytoplasm</location>
    </subcellularLocation>
</comment>
<name>A0A0G9H5W5_9GAMM</name>
<gene>
    <name evidence="15" type="ORF">Y882_05430</name>
</gene>
<dbReference type="AlphaFoldDB" id="A0A0G9H5W5"/>
<dbReference type="CDD" id="cd00038">
    <property type="entry name" value="CAP_ED"/>
    <property type="match status" value="1"/>
</dbReference>
<evidence type="ECO:0000256" key="2">
    <source>
        <dbReference type="ARBA" id="ARBA00011738"/>
    </source>
</evidence>
<dbReference type="InterPro" id="IPR018490">
    <property type="entry name" value="cNMP-bd_dom_sf"/>
</dbReference>
<dbReference type="Proteomes" id="UP000035481">
    <property type="component" value="Unassembled WGS sequence"/>
</dbReference>
<dbReference type="STRING" id="1440762.Y882_05430"/>
<protein>
    <recommendedName>
        <fullName evidence="3">CRP-like protein Clp</fullName>
    </recommendedName>
    <alternativeName>
        <fullName evidence="12">Catabolite activation-like protein</fullName>
    </alternativeName>
</protein>
<dbReference type="InterPro" id="IPR050397">
    <property type="entry name" value="Env_Response_Regulators"/>
</dbReference>
<reference evidence="15 16" key="1">
    <citation type="journal article" date="2015" name="Antonie Van Leeuwenhoek">
        <title>A phylogenomic and molecular marker based taxonomic framework for the order Xanthomonadales: proposal to transfer the families Algiphilaceae and Solimonadaceae to the order Nevskiales ord. nov. and to create a new family within the order Xanthomonadales, the family Rhodanobacteraceae fam. nov., containing the genus Rhodanobacter and its closest relatives.</title>
        <authorList>
            <person name="Naushad S."/>
            <person name="Adeolu M."/>
            <person name="Wong S."/>
            <person name="Sohail M."/>
            <person name="Schellhorn H.E."/>
            <person name="Gupta R.S."/>
        </authorList>
    </citation>
    <scope>NUCLEOTIDE SEQUENCE [LARGE SCALE GENOMIC DNA]</scope>
    <source>
        <strain evidence="15 16">DSM 16301</strain>
    </source>
</reference>
<evidence type="ECO:0000256" key="7">
    <source>
        <dbReference type="ARBA" id="ARBA00023015"/>
    </source>
</evidence>
<keyword evidence="6" id="KW-0973">c-di-GMP</keyword>
<keyword evidence="8" id="KW-0843">Virulence</keyword>
<evidence type="ECO:0000256" key="6">
    <source>
        <dbReference type="ARBA" id="ARBA00022636"/>
    </source>
</evidence>
<dbReference type="InterPro" id="IPR000595">
    <property type="entry name" value="cNMP-bd_dom"/>
</dbReference>
<evidence type="ECO:0000313" key="15">
    <source>
        <dbReference type="EMBL" id="KLD64866.1"/>
    </source>
</evidence>
<dbReference type="InterPro" id="IPR014710">
    <property type="entry name" value="RmlC-like_jellyroll"/>
</dbReference>